<accession>A0ABN3UAV3</accession>
<dbReference type="RefSeq" id="WP_344451572.1">
    <property type="nucleotide sequence ID" value="NZ_BAAATZ010000012.1"/>
</dbReference>
<dbReference type="SUPFAM" id="SSF53955">
    <property type="entry name" value="Lysozyme-like"/>
    <property type="match status" value="1"/>
</dbReference>
<evidence type="ECO:0000313" key="3">
    <source>
        <dbReference type="Proteomes" id="UP001501842"/>
    </source>
</evidence>
<proteinExistence type="predicted"/>
<feature type="domain" description="Transglycosylase SLT" evidence="1">
    <location>
        <begin position="271"/>
        <end position="326"/>
    </location>
</feature>
<dbReference type="InterPro" id="IPR031304">
    <property type="entry name" value="SLT_2"/>
</dbReference>
<evidence type="ECO:0000259" key="1">
    <source>
        <dbReference type="Pfam" id="PF13406"/>
    </source>
</evidence>
<organism evidence="2 3">
    <name type="scientific">Actinocorallia aurantiaca</name>
    <dbReference type="NCBI Taxonomy" id="46204"/>
    <lineage>
        <taxon>Bacteria</taxon>
        <taxon>Bacillati</taxon>
        <taxon>Actinomycetota</taxon>
        <taxon>Actinomycetes</taxon>
        <taxon>Streptosporangiales</taxon>
        <taxon>Thermomonosporaceae</taxon>
        <taxon>Actinocorallia</taxon>
    </lineage>
</organism>
<evidence type="ECO:0000313" key="2">
    <source>
        <dbReference type="EMBL" id="GAA2728209.1"/>
    </source>
</evidence>
<gene>
    <name evidence="2" type="ORF">GCM10010439_35930</name>
</gene>
<keyword evidence="3" id="KW-1185">Reference proteome</keyword>
<reference evidence="2 3" key="1">
    <citation type="journal article" date="2019" name="Int. J. Syst. Evol. Microbiol.">
        <title>The Global Catalogue of Microorganisms (GCM) 10K type strain sequencing project: providing services to taxonomists for standard genome sequencing and annotation.</title>
        <authorList>
            <consortium name="The Broad Institute Genomics Platform"/>
            <consortium name="The Broad Institute Genome Sequencing Center for Infectious Disease"/>
            <person name="Wu L."/>
            <person name="Ma J."/>
        </authorList>
    </citation>
    <scope>NUCLEOTIDE SEQUENCE [LARGE SCALE GENOMIC DNA]</scope>
    <source>
        <strain evidence="2 3">JCM 8201</strain>
    </source>
</reference>
<name>A0ABN3UAV3_9ACTN</name>
<dbReference type="InterPro" id="IPR043426">
    <property type="entry name" value="MltB-like"/>
</dbReference>
<sequence length="357" mass="37316">MGRNRLLTLLSVPLVLALTVAAGWLAVRLGDRDGAATAPESRVTADMVVAEQVAPLERIVPPHVLAVVPTGADGARVERIRRIGKVRDVIVVDGGAVSLEGRRVNVFAVDPSSFRSWTSPVTARNQDLWAALASDRFVAAGDTARELKLELGKRYQIVARSTPDVTLGGIASLGVPQVDLLVSRRTGTALGLVPAVALMVNAPGAKSADVAKKVRSVLGAKATVVDLNAAGAAQAGGSYFDLYKKGAAGCPGLSWTVLAAIGQVESSHGRDVGPSSAGALGPMQFMPATWKSYGVDGDGDGKADIMNPFDAIPAAARYLCAAGAQRDLYKAVYAYNHADWYVQKVLALADAYARRFS</sequence>
<dbReference type="Proteomes" id="UP001501842">
    <property type="component" value="Unassembled WGS sequence"/>
</dbReference>
<dbReference type="EMBL" id="BAAATZ010000012">
    <property type="protein sequence ID" value="GAA2728209.1"/>
    <property type="molecule type" value="Genomic_DNA"/>
</dbReference>
<comment type="caution">
    <text evidence="2">The sequence shown here is derived from an EMBL/GenBank/DDBJ whole genome shotgun (WGS) entry which is preliminary data.</text>
</comment>
<dbReference type="PANTHER" id="PTHR30163">
    <property type="entry name" value="MEMBRANE-BOUND LYTIC MUREIN TRANSGLYCOSYLASE B"/>
    <property type="match status" value="1"/>
</dbReference>
<dbReference type="Pfam" id="PF13406">
    <property type="entry name" value="SLT_2"/>
    <property type="match status" value="1"/>
</dbReference>
<dbReference type="InterPro" id="IPR023346">
    <property type="entry name" value="Lysozyme-like_dom_sf"/>
</dbReference>
<dbReference type="Gene3D" id="1.10.530.10">
    <property type="match status" value="1"/>
</dbReference>
<dbReference type="CDD" id="cd13399">
    <property type="entry name" value="Slt35-like"/>
    <property type="match status" value="1"/>
</dbReference>
<protein>
    <recommendedName>
        <fullName evidence="1">Transglycosylase SLT domain-containing protein</fullName>
    </recommendedName>
</protein>
<dbReference type="PANTHER" id="PTHR30163:SF8">
    <property type="entry name" value="LYTIC MUREIN TRANSGLYCOSYLASE"/>
    <property type="match status" value="1"/>
</dbReference>